<dbReference type="Gene3D" id="1.10.260.40">
    <property type="entry name" value="lambda repressor-like DNA-binding domains"/>
    <property type="match status" value="1"/>
</dbReference>
<dbReference type="EMBL" id="JACCFO010000001">
    <property type="protein sequence ID" value="NYI97164.1"/>
    <property type="molecule type" value="Genomic_DNA"/>
</dbReference>
<dbReference type="SMART" id="SM00530">
    <property type="entry name" value="HTH_XRE"/>
    <property type="match status" value="1"/>
</dbReference>
<keyword evidence="3" id="KW-1185">Reference proteome</keyword>
<accession>A0A853BQQ1</accession>
<evidence type="ECO:0000313" key="3">
    <source>
        <dbReference type="Proteomes" id="UP000575985"/>
    </source>
</evidence>
<evidence type="ECO:0000259" key="1">
    <source>
        <dbReference type="PROSITE" id="PS50943"/>
    </source>
</evidence>
<feature type="domain" description="HTH cro/C1-type" evidence="1">
    <location>
        <begin position="34"/>
        <end position="85"/>
    </location>
</feature>
<organism evidence="2 3">
    <name type="scientific">Streptomonospora nanhaiensis</name>
    <dbReference type="NCBI Taxonomy" id="1323731"/>
    <lineage>
        <taxon>Bacteria</taxon>
        <taxon>Bacillati</taxon>
        <taxon>Actinomycetota</taxon>
        <taxon>Actinomycetes</taxon>
        <taxon>Streptosporangiales</taxon>
        <taxon>Nocardiopsidaceae</taxon>
        <taxon>Streptomonospora</taxon>
    </lineage>
</organism>
<dbReference type="GO" id="GO:0003677">
    <property type="term" value="F:DNA binding"/>
    <property type="evidence" value="ECO:0007669"/>
    <property type="project" value="InterPro"/>
</dbReference>
<evidence type="ECO:0000313" key="2">
    <source>
        <dbReference type="EMBL" id="NYI97164.1"/>
    </source>
</evidence>
<dbReference type="InterPro" id="IPR041413">
    <property type="entry name" value="MLTR_LBD"/>
</dbReference>
<dbReference type="RefSeq" id="WP_179768492.1">
    <property type="nucleotide sequence ID" value="NZ_JACCFO010000001.1"/>
</dbReference>
<dbReference type="InterPro" id="IPR010982">
    <property type="entry name" value="Lambda_DNA-bd_dom_sf"/>
</dbReference>
<dbReference type="Proteomes" id="UP000575985">
    <property type="component" value="Unassembled WGS sequence"/>
</dbReference>
<comment type="caution">
    <text evidence="2">The sequence shown here is derived from an EMBL/GenBank/DDBJ whole genome shotgun (WGS) entry which is preliminary data.</text>
</comment>
<name>A0A853BQQ1_9ACTN</name>
<dbReference type="PANTHER" id="PTHR35010:SF2">
    <property type="entry name" value="BLL4672 PROTEIN"/>
    <property type="match status" value="1"/>
</dbReference>
<dbReference type="PROSITE" id="PS50943">
    <property type="entry name" value="HTH_CROC1"/>
    <property type="match status" value="1"/>
</dbReference>
<dbReference type="Pfam" id="PF13560">
    <property type="entry name" value="HTH_31"/>
    <property type="match status" value="1"/>
</dbReference>
<reference evidence="2 3" key="1">
    <citation type="submission" date="2020-07" db="EMBL/GenBank/DDBJ databases">
        <title>Sequencing the genomes of 1000 actinobacteria strains.</title>
        <authorList>
            <person name="Klenk H.-P."/>
        </authorList>
    </citation>
    <scope>NUCLEOTIDE SEQUENCE [LARGE SCALE GENOMIC DNA]</scope>
    <source>
        <strain evidence="2 3">DSM 45927</strain>
    </source>
</reference>
<dbReference type="Pfam" id="PF17765">
    <property type="entry name" value="MLTR_LBD"/>
    <property type="match status" value="1"/>
</dbReference>
<dbReference type="PANTHER" id="PTHR35010">
    <property type="entry name" value="BLL4672 PROTEIN-RELATED"/>
    <property type="match status" value="1"/>
</dbReference>
<proteinExistence type="predicted"/>
<dbReference type="CDD" id="cd00093">
    <property type="entry name" value="HTH_XRE"/>
    <property type="match status" value="1"/>
</dbReference>
<sequence length="290" mass="31783">MVHRDDELGRFLIRARRAALTPERVGLPAGVNRRRVAGLRREEVALLAGVSVDYYTRIEQGRGRAVSPEVLHALADALRLNRDERAYLDNLAAHLARPRTDPGCAPPDAPRAAVRPELHALLNAMTGVTAYILGPGLDLLAWNRMGALLWPGIEDLPEAHLNIAHLVFLDPGSAALHADASALRRDVTARLRADTGRDPDDPRLCAVVQRLRRASPEFRELWETHLVEENPHGTHTLHHPEAGALTLHFEKLPLPADPGQVLLTYSAAPGSADERALRALAERHPHLTAG</sequence>
<protein>
    <submittedName>
        <fullName evidence="2">Transcriptional regulator with XRE-family HTH domain</fullName>
    </submittedName>
</protein>
<dbReference type="AlphaFoldDB" id="A0A853BQQ1"/>
<dbReference type="SUPFAM" id="SSF47413">
    <property type="entry name" value="lambda repressor-like DNA-binding domains"/>
    <property type="match status" value="1"/>
</dbReference>
<gene>
    <name evidence="2" type="ORF">HNR12_003441</name>
</gene>
<dbReference type="InterPro" id="IPR001387">
    <property type="entry name" value="Cro/C1-type_HTH"/>
</dbReference>
<dbReference type="Gene3D" id="3.30.450.180">
    <property type="match status" value="1"/>
</dbReference>